<protein>
    <submittedName>
        <fullName evidence="2">Phosphotransferase</fullName>
    </submittedName>
</protein>
<dbReference type="InterPro" id="IPR011009">
    <property type="entry name" value="Kinase-like_dom_sf"/>
</dbReference>
<dbReference type="InterPro" id="IPR002575">
    <property type="entry name" value="Aminoglycoside_PTrfase"/>
</dbReference>
<dbReference type="SUPFAM" id="SSF56112">
    <property type="entry name" value="Protein kinase-like (PK-like)"/>
    <property type="match status" value="1"/>
</dbReference>
<sequence>MWEEGGPVQDAGPLTAAAAGGEPWVRRALAARWGGAWAEAGIRPLTAGGDAPLSHTAGLWLVTHDRREYVLKVGVTDEADREDAFHLVKADVLAHCRRSGVPVATPVPAADGAAPVRFEGRLCELTPRYRGRVGDLGDRRWAQAAVRGGLSLRAALDRLPAATVEALRPMRPPALVAEEDWRAALADAERRLLPEAEARGDSWGRAVADALRPAVEAGGLLRDPLLGPDAPGGREGVVHGDLHAHHFVLEEAGGCRAGPEAPGLVAVLDFDNLQVADRLLDLAWLADCAGRVSDEAERRLAVAGFLTRAHEAGLLAPGEERRLMPLLMTHSLPVIVDIAKDVLDRDLLDPLWLRYLDVLSPSRRLAVHTLLTGR</sequence>
<keyword evidence="3" id="KW-1185">Reference proteome</keyword>
<dbReference type="RefSeq" id="WP_182854033.1">
    <property type="nucleotide sequence ID" value="NZ_WMLF01000027.1"/>
</dbReference>
<evidence type="ECO:0000259" key="1">
    <source>
        <dbReference type="Pfam" id="PF01636"/>
    </source>
</evidence>
<dbReference type="Proteomes" id="UP000766698">
    <property type="component" value="Unassembled WGS sequence"/>
</dbReference>
<dbReference type="Pfam" id="PF01636">
    <property type="entry name" value="APH"/>
    <property type="match status" value="1"/>
</dbReference>
<name>A0ABR6EDN7_9ACTN</name>
<organism evidence="2 3">
    <name type="scientific">Streptomyces durbertensis</name>
    <dbReference type="NCBI Taxonomy" id="2448886"/>
    <lineage>
        <taxon>Bacteria</taxon>
        <taxon>Bacillati</taxon>
        <taxon>Actinomycetota</taxon>
        <taxon>Actinomycetes</taxon>
        <taxon>Kitasatosporales</taxon>
        <taxon>Streptomycetaceae</taxon>
        <taxon>Streptomyces</taxon>
    </lineage>
</organism>
<dbReference type="EMBL" id="WMLF01000027">
    <property type="protein sequence ID" value="MBB1242609.1"/>
    <property type="molecule type" value="Genomic_DNA"/>
</dbReference>
<dbReference type="Gene3D" id="3.90.1200.10">
    <property type="match status" value="1"/>
</dbReference>
<evidence type="ECO:0000313" key="3">
    <source>
        <dbReference type="Proteomes" id="UP000766698"/>
    </source>
</evidence>
<gene>
    <name evidence="2" type="ORF">GL263_03340</name>
</gene>
<comment type="caution">
    <text evidence="2">The sequence shown here is derived from an EMBL/GenBank/DDBJ whole genome shotgun (WGS) entry which is preliminary data.</text>
</comment>
<feature type="domain" description="Aminoglycoside phosphotransferase" evidence="1">
    <location>
        <begin position="60"/>
        <end position="305"/>
    </location>
</feature>
<evidence type="ECO:0000313" key="2">
    <source>
        <dbReference type="EMBL" id="MBB1242609.1"/>
    </source>
</evidence>
<reference evidence="3" key="1">
    <citation type="journal article" date="2020" name="Syst. Appl. Microbiol.">
        <title>Streptomyces alkaliterrae sp. nov., isolated from an alkaline soil, and emended descriptions of Streptomyces alkaliphilus, Streptomyces calidiresistens and Streptomyces durbertensis.</title>
        <authorList>
            <person name="Swiecimska M."/>
            <person name="Golinska P."/>
            <person name="Nouioui I."/>
            <person name="Wypij M."/>
            <person name="Rai M."/>
            <person name="Sangal V."/>
            <person name="Goodfellow M."/>
        </authorList>
    </citation>
    <scope>NUCLEOTIDE SEQUENCE [LARGE SCALE GENOMIC DNA]</scope>
    <source>
        <strain evidence="3">DSM 104538</strain>
    </source>
</reference>
<accession>A0ABR6EDN7</accession>
<proteinExistence type="predicted"/>